<dbReference type="EMBL" id="JAANQT010000753">
    <property type="protein sequence ID" value="KAG1308625.1"/>
    <property type="molecule type" value="Genomic_DNA"/>
</dbReference>
<dbReference type="PANTHER" id="PTHR46040">
    <property type="entry name" value="HIGH MOBILITY GROUP PROTEIN 2"/>
    <property type="match status" value="1"/>
</dbReference>
<dbReference type="Pfam" id="PF00505">
    <property type="entry name" value="HMG_box"/>
    <property type="match status" value="1"/>
</dbReference>
<feature type="DNA-binding region" description="HMG box" evidence="3">
    <location>
        <begin position="176"/>
        <end position="242"/>
    </location>
</feature>
<evidence type="ECO:0000313" key="6">
    <source>
        <dbReference type="EMBL" id="KAG1308625.1"/>
    </source>
</evidence>
<evidence type="ECO:0000256" key="1">
    <source>
        <dbReference type="ARBA" id="ARBA00023125"/>
    </source>
</evidence>
<organism evidence="6 7">
    <name type="scientific">Rhizopus oryzae</name>
    <name type="common">Mucormycosis agent</name>
    <name type="synonym">Rhizopus arrhizus var. delemar</name>
    <dbReference type="NCBI Taxonomy" id="64495"/>
    <lineage>
        <taxon>Eukaryota</taxon>
        <taxon>Fungi</taxon>
        <taxon>Fungi incertae sedis</taxon>
        <taxon>Mucoromycota</taxon>
        <taxon>Mucoromycotina</taxon>
        <taxon>Mucoromycetes</taxon>
        <taxon>Mucorales</taxon>
        <taxon>Mucorineae</taxon>
        <taxon>Rhizopodaceae</taxon>
        <taxon>Rhizopus</taxon>
    </lineage>
</organism>
<dbReference type="PANTHER" id="PTHR46040:SF3">
    <property type="entry name" value="HIGH MOBILITY GROUP PROTEIN 2"/>
    <property type="match status" value="1"/>
</dbReference>
<dbReference type="InterPro" id="IPR051965">
    <property type="entry name" value="ChromReg_NeuronalGeneExpr"/>
</dbReference>
<evidence type="ECO:0000313" key="7">
    <source>
        <dbReference type="Proteomes" id="UP000716291"/>
    </source>
</evidence>
<dbReference type="InterPro" id="IPR036910">
    <property type="entry name" value="HMG_box_dom_sf"/>
</dbReference>
<gene>
    <name evidence="6" type="ORF">G6F64_005907</name>
</gene>
<feature type="region of interest" description="Disordered" evidence="4">
    <location>
        <begin position="261"/>
        <end position="300"/>
    </location>
</feature>
<evidence type="ECO:0000259" key="5">
    <source>
        <dbReference type="PROSITE" id="PS50118"/>
    </source>
</evidence>
<dbReference type="SMART" id="SM00398">
    <property type="entry name" value="HMG"/>
    <property type="match status" value="1"/>
</dbReference>
<sequence>MSYTNAFNDNNVQSRENEVIEFLKRCQLEQYANVFIEEGFDTMEAVNEIREEDFIALNVKRGHRRLIQREIALLNGIPIHRPLLVDPIPHLPPIKPFYYKHVHKKDTGEENSSGYGSVQSSSPFSFITTDSNTTKETANSGKTSFDEEDEENSDQSMKNKYTRKYKRHPKPDINAPIKPPSAYVMFSNEARAQLKDQSLSFSDIAKIVGDQWKNLGSREKKIYERNAMRAKDEYLDALEKYKQTKKYRDYQLYLTDFKSKQHEENKRITRQRKRLKRDSLTSSSSNGNSSGSSLSYNNNSKESNMDCFSESFTSDSYKPSSISSPQQSFL</sequence>
<feature type="compositionally biased region" description="Low complexity" evidence="4">
    <location>
        <begin position="314"/>
        <end position="330"/>
    </location>
</feature>
<accession>A0A9P6X9S4</accession>
<dbReference type="PROSITE" id="PS50118">
    <property type="entry name" value="HMG_BOX_2"/>
    <property type="match status" value="1"/>
</dbReference>
<proteinExistence type="predicted"/>
<dbReference type="SMART" id="SM00454">
    <property type="entry name" value="SAM"/>
    <property type="match status" value="1"/>
</dbReference>
<feature type="region of interest" description="Disordered" evidence="4">
    <location>
        <begin position="108"/>
        <end position="176"/>
    </location>
</feature>
<keyword evidence="7" id="KW-1185">Reference proteome</keyword>
<keyword evidence="2 3" id="KW-0539">Nucleus</keyword>
<dbReference type="Gene3D" id="1.10.30.10">
    <property type="entry name" value="High mobility group box domain"/>
    <property type="match status" value="1"/>
</dbReference>
<feature type="compositionally biased region" description="Low complexity" evidence="4">
    <location>
        <begin position="280"/>
        <end position="300"/>
    </location>
</feature>
<name>A0A9P6X9S4_RHIOR</name>
<evidence type="ECO:0000256" key="2">
    <source>
        <dbReference type="ARBA" id="ARBA00023242"/>
    </source>
</evidence>
<dbReference type="Pfam" id="PF00536">
    <property type="entry name" value="SAM_1"/>
    <property type="match status" value="1"/>
</dbReference>
<dbReference type="InterPro" id="IPR013761">
    <property type="entry name" value="SAM/pointed_sf"/>
</dbReference>
<dbReference type="AlphaFoldDB" id="A0A9P6X9S4"/>
<feature type="compositionally biased region" description="Basic residues" evidence="4">
    <location>
        <begin position="160"/>
        <end position="169"/>
    </location>
</feature>
<dbReference type="InterPro" id="IPR009071">
    <property type="entry name" value="HMG_box_dom"/>
</dbReference>
<feature type="region of interest" description="Disordered" evidence="4">
    <location>
        <begin position="311"/>
        <end position="330"/>
    </location>
</feature>
<reference evidence="6" key="1">
    <citation type="journal article" date="2020" name="Microb. Genom.">
        <title>Genetic diversity of clinical and environmental Mucorales isolates obtained from an investigation of mucormycosis cases among solid organ transplant recipients.</title>
        <authorList>
            <person name="Nguyen M.H."/>
            <person name="Kaul D."/>
            <person name="Muto C."/>
            <person name="Cheng S.J."/>
            <person name="Richter R.A."/>
            <person name="Bruno V.M."/>
            <person name="Liu G."/>
            <person name="Beyhan S."/>
            <person name="Sundermann A.J."/>
            <person name="Mounaud S."/>
            <person name="Pasculle A.W."/>
            <person name="Nierman W.C."/>
            <person name="Driscoll E."/>
            <person name="Cumbie R."/>
            <person name="Clancy C.J."/>
            <person name="Dupont C.L."/>
        </authorList>
    </citation>
    <scope>NUCLEOTIDE SEQUENCE</scope>
    <source>
        <strain evidence="6">GL11</strain>
    </source>
</reference>
<comment type="caution">
    <text evidence="6">The sequence shown here is derived from an EMBL/GenBank/DDBJ whole genome shotgun (WGS) entry which is preliminary data.</text>
</comment>
<dbReference type="SUPFAM" id="SSF47095">
    <property type="entry name" value="HMG-box"/>
    <property type="match status" value="1"/>
</dbReference>
<dbReference type="Proteomes" id="UP000716291">
    <property type="component" value="Unassembled WGS sequence"/>
</dbReference>
<evidence type="ECO:0000256" key="4">
    <source>
        <dbReference type="SAM" id="MobiDB-lite"/>
    </source>
</evidence>
<dbReference type="Gene3D" id="1.10.150.50">
    <property type="entry name" value="Transcription Factor, Ets-1"/>
    <property type="match status" value="1"/>
</dbReference>
<dbReference type="GO" id="GO:0005634">
    <property type="term" value="C:nucleus"/>
    <property type="evidence" value="ECO:0007669"/>
    <property type="project" value="UniProtKB-UniRule"/>
</dbReference>
<dbReference type="GO" id="GO:0003677">
    <property type="term" value="F:DNA binding"/>
    <property type="evidence" value="ECO:0007669"/>
    <property type="project" value="UniProtKB-UniRule"/>
</dbReference>
<dbReference type="SUPFAM" id="SSF47769">
    <property type="entry name" value="SAM/Pointed domain"/>
    <property type="match status" value="1"/>
</dbReference>
<keyword evidence="1 3" id="KW-0238">DNA-binding</keyword>
<protein>
    <recommendedName>
        <fullName evidence="5">HMG box domain-containing protein</fullName>
    </recommendedName>
</protein>
<feature type="compositionally biased region" description="Low complexity" evidence="4">
    <location>
        <begin position="112"/>
        <end position="126"/>
    </location>
</feature>
<dbReference type="InterPro" id="IPR001660">
    <property type="entry name" value="SAM"/>
</dbReference>
<feature type="domain" description="HMG box" evidence="5">
    <location>
        <begin position="176"/>
        <end position="242"/>
    </location>
</feature>
<evidence type="ECO:0000256" key="3">
    <source>
        <dbReference type="PROSITE-ProRule" id="PRU00267"/>
    </source>
</evidence>
<feature type="compositionally biased region" description="Polar residues" evidence="4">
    <location>
        <begin position="127"/>
        <end position="143"/>
    </location>
</feature>
<dbReference type="GO" id="GO:0010468">
    <property type="term" value="P:regulation of gene expression"/>
    <property type="evidence" value="ECO:0007669"/>
    <property type="project" value="TreeGrafter"/>
</dbReference>